<sequence length="185" mass="21111">MCKKYEEFHYPITSLPIAKGIVFSKKQCPQSQAEMAEMEKIPYRNLIGCLAFLASRTRPDIAYATNIFSQYQQEPGMAHWQGLLKLLGYVKYTQSLKLNISNLKELKLIAYSDADYANNKNDRTSMGGQIIFLGKVPIEWRSFKQKAIALSTLEAEFVALTEAAKELVWISRILNVKNQSLSHRI</sequence>
<dbReference type="PANTHER" id="PTHR11439">
    <property type="entry name" value="GAG-POL-RELATED RETROTRANSPOSON"/>
    <property type="match status" value="1"/>
</dbReference>
<gene>
    <name evidence="1" type="ORF">HNY73_001563</name>
</gene>
<comment type="caution">
    <text evidence="1">The sequence shown here is derived from an EMBL/GenBank/DDBJ whole genome shotgun (WGS) entry which is preliminary data.</text>
</comment>
<dbReference type="AlphaFoldDB" id="A0A8T0G474"/>
<reference evidence="1" key="2">
    <citation type="submission" date="2020-06" db="EMBL/GenBank/DDBJ databases">
        <authorList>
            <person name="Sheffer M."/>
        </authorList>
    </citation>
    <scope>NUCLEOTIDE SEQUENCE</scope>
</reference>
<dbReference type="CDD" id="cd09272">
    <property type="entry name" value="RNase_HI_RT_Ty1"/>
    <property type="match status" value="1"/>
</dbReference>
<accession>A0A8T0G474</accession>
<dbReference type="PANTHER" id="PTHR11439:SF483">
    <property type="entry name" value="PEPTIDE SYNTHASE GLIP-LIKE, PUTATIVE (AFU_ORTHOLOGUE AFUA_3G12920)-RELATED"/>
    <property type="match status" value="1"/>
</dbReference>
<organism evidence="1 2">
    <name type="scientific">Argiope bruennichi</name>
    <name type="common">Wasp spider</name>
    <name type="synonym">Aranea bruennichi</name>
    <dbReference type="NCBI Taxonomy" id="94029"/>
    <lineage>
        <taxon>Eukaryota</taxon>
        <taxon>Metazoa</taxon>
        <taxon>Ecdysozoa</taxon>
        <taxon>Arthropoda</taxon>
        <taxon>Chelicerata</taxon>
        <taxon>Arachnida</taxon>
        <taxon>Araneae</taxon>
        <taxon>Araneomorphae</taxon>
        <taxon>Entelegynae</taxon>
        <taxon>Araneoidea</taxon>
        <taxon>Araneidae</taxon>
        <taxon>Argiope</taxon>
    </lineage>
</organism>
<dbReference type="EMBL" id="JABXBU010000001">
    <property type="protein sequence ID" value="KAF8797278.1"/>
    <property type="molecule type" value="Genomic_DNA"/>
</dbReference>
<protein>
    <submittedName>
        <fullName evidence="1">Secreted RxLR effector protein 161 like protein</fullName>
    </submittedName>
</protein>
<evidence type="ECO:0000313" key="2">
    <source>
        <dbReference type="Proteomes" id="UP000807504"/>
    </source>
</evidence>
<dbReference type="Proteomes" id="UP000807504">
    <property type="component" value="Unassembled WGS sequence"/>
</dbReference>
<proteinExistence type="predicted"/>
<evidence type="ECO:0000313" key="1">
    <source>
        <dbReference type="EMBL" id="KAF8797278.1"/>
    </source>
</evidence>
<keyword evidence="2" id="KW-1185">Reference proteome</keyword>
<reference evidence="1" key="1">
    <citation type="journal article" date="2020" name="bioRxiv">
        <title>Chromosome-level reference genome of the European wasp spider Argiope bruennichi: a resource for studies on range expansion and evolutionary adaptation.</title>
        <authorList>
            <person name="Sheffer M.M."/>
            <person name="Hoppe A."/>
            <person name="Krehenwinkel H."/>
            <person name="Uhl G."/>
            <person name="Kuss A.W."/>
            <person name="Jensen L."/>
            <person name="Jensen C."/>
            <person name="Gillespie R.G."/>
            <person name="Hoff K.J."/>
            <person name="Prost S."/>
        </authorList>
    </citation>
    <scope>NUCLEOTIDE SEQUENCE</scope>
</reference>
<name>A0A8T0G474_ARGBR</name>